<evidence type="ECO:0000313" key="3">
    <source>
        <dbReference type="EMBL" id="POF31794.1"/>
    </source>
</evidence>
<keyword evidence="2" id="KW-1133">Transmembrane helix</keyword>
<sequence length="337" mass="37437">MANVTNQSPNGSGKSRTPSENQSMLEQFRQNLRVILDVSNIQPNGLPEQLYTYKDAVADLLGKTDFGWNDAYEAEKRLAHIRPAASLRFELDTQIASLQKVAPESFKLFTQMKTKLAEDFKDAKVEWEAPSAWSAPYVVALRNLLERVLNEVHWKYAQRYHSRKIKERYTTNVSKISGALLGAFLFVIYVVAQHGIAFTSYAGLETAFTAGLLGASFSILTGTHNYTAGTSIEDMLRETGFPSTLVRIIVGGIAAVMLYFFFETSLLDGAIIPELSKVGFTKTSFFDQPLNPDTSAKQWLVPNSDLCKLLVWSFTAGFSEKLVPSVLGQVRPAEKKG</sequence>
<dbReference type="EMBL" id="PPCN01000004">
    <property type="protein sequence ID" value="POF31794.1"/>
    <property type="molecule type" value="Genomic_DNA"/>
</dbReference>
<feature type="region of interest" description="Disordered" evidence="1">
    <location>
        <begin position="1"/>
        <end position="23"/>
    </location>
</feature>
<comment type="caution">
    <text evidence="3">The sequence shown here is derived from an EMBL/GenBank/DDBJ whole genome shotgun (WGS) entry which is preliminary data.</text>
</comment>
<evidence type="ECO:0000256" key="1">
    <source>
        <dbReference type="SAM" id="MobiDB-lite"/>
    </source>
</evidence>
<keyword evidence="2" id="KW-0812">Transmembrane</keyword>
<organism evidence="3 4">
    <name type="scientific">Roseibium marinum</name>
    <dbReference type="NCBI Taxonomy" id="281252"/>
    <lineage>
        <taxon>Bacteria</taxon>
        <taxon>Pseudomonadati</taxon>
        <taxon>Pseudomonadota</taxon>
        <taxon>Alphaproteobacteria</taxon>
        <taxon>Hyphomicrobiales</taxon>
        <taxon>Stappiaceae</taxon>
        <taxon>Roseibium</taxon>
    </lineage>
</organism>
<feature type="transmembrane region" description="Helical" evidence="2">
    <location>
        <begin position="173"/>
        <end position="192"/>
    </location>
</feature>
<dbReference type="RefSeq" id="WP_146048562.1">
    <property type="nucleotide sequence ID" value="NZ_PPCN01000004.1"/>
</dbReference>
<evidence type="ECO:0000313" key="4">
    <source>
        <dbReference type="Proteomes" id="UP000236959"/>
    </source>
</evidence>
<dbReference type="OrthoDB" id="7594417at2"/>
<proteinExistence type="predicted"/>
<protein>
    <submittedName>
        <fullName evidence="3">Uncharacterized protein</fullName>
    </submittedName>
</protein>
<accession>A0A2S3UVU4</accession>
<feature type="transmembrane region" description="Helical" evidence="2">
    <location>
        <begin position="198"/>
        <end position="223"/>
    </location>
</feature>
<gene>
    <name evidence="3" type="ORF">CLV41_104365</name>
</gene>
<dbReference type="AlphaFoldDB" id="A0A2S3UVU4"/>
<keyword evidence="2" id="KW-0472">Membrane</keyword>
<feature type="transmembrane region" description="Helical" evidence="2">
    <location>
        <begin position="244"/>
        <end position="262"/>
    </location>
</feature>
<name>A0A2S3UVU4_9HYPH</name>
<dbReference type="Proteomes" id="UP000236959">
    <property type="component" value="Unassembled WGS sequence"/>
</dbReference>
<keyword evidence="4" id="KW-1185">Reference proteome</keyword>
<reference evidence="3 4" key="1">
    <citation type="submission" date="2018-01" db="EMBL/GenBank/DDBJ databases">
        <title>Genomic Encyclopedia of Archaeal and Bacterial Type Strains, Phase II (KMG-II): from individual species to whole genera.</title>
        <authorList>
            <person name="Goeker M."/>
        </authorList>
    </citation>
    <scope>NUCLEOTIDE SEQUENCE [LARGE SCALE GENOMIC DNA]</scope>
    <source>
        <strain evidence="3 4">DSM 17023</strain>
    </source>
</reference>
<evidence type="ECO:0000256" key="2">
    <source>
        <dbReference type="SAM" id="Phobius"/>
    </source>
</evidence>